<feature type="repeat" description="ANK" evidence="3">
    <location>
        <begin position="79"/>
        <end position="111"/>
    </location>
</feature>
<protein>
    <submittedName>
        <fullName evidence="4">Uncharacterized protein</fullName>
    </submittedName>
</protein>
<comment type="caution">
    <text evidence="4">The sequence shown here is derived from an EMBL/GenBank/DDBJ whole genome shotgun (WGS) entry which is preliminary data.</text>
</comment>
<evidence type="ECO:0000256" key="1">
    <source>
        <dbReference type="ARBA" id="ARBA00022737"/>
    </source>
</evidence>
<sequence length="302" mass="34831">MNSWEAEFTAALEAKNESGVIDMLKSGFPPNYMIRLRDTNGNYLPEHTYPLTIAIELELVEVIRWLLIAGVQSNVVDSYGRSPILVASAVGNQEIIQLLVAHRSNLAARDYYGNTILHIAAANAHIHLVKYFIEELRVHYSLRNKKGQTALDLCKEKQEQSKSLEEIEFLQSVIEYLWKVQENYKKKQRHRIQKNAMSPDPIKNQRECRNKQHGISLEHATSIPIVPTDSKLEILVSPYKQKRSIETYLKAKQNFIYKSLTAKKKTENEQFNLSRYRSPALTEPKNSSPTRFPPIYKTSYHC</sequence>
<dbReference type="AlphaFoldDB" id="A0AAU9K2W6"/>
<dbReference type="PANTHER" id="PTHR24198">
    <property type="entry name" value="ANKYRIN REPEAT AND PROTEIN KINASE DOMAIN-CONTAINING PROTEIN"/>
    <property type="match status" value="1"/>
</dbReference>
<feature type="repeat" description="ANK" evidence="3">
    <location>
        <begin position="112"/>
        <end position="134"/>
    </location>
</feature>
<keyword evidence="1" id="KW-0677">Repeat</keyword>
<gene>
    <name evidence="4" type="ORF">BSTOLATCC_MIC53799</name>
</gene>
<keyword evidence="2 3" id="KW-0040">ANK repeat</keyword>
<dbReference type="PANTHER" id="PTHR24198:SF165">
    <property type="entry name" value="ANKYRIN REPEAT-CONTAINING PROTEIN-RELATED"/>
    <property type="match status" value="1"/>
</dbReference>
<keyword evidence="5" id="KW-1185">Reference proteome</keyword>
<dbReference type="PROSITE" id="PS50088">
    <property type="entry name" value="ANK_REPEAT"/>
    <property type="match status" value="2"/>
</dbReference>
<dbReference type="SMART" id="SM00248">
    <property type="entry name" value="ANK"/>
    <property type="match status" value="3"/>
</dbReference>
<reference evidence="4" key="1">
    <citation type="submission" date="2021-09" db="EMBL/GenBank/DDBJ databases">
        <authorList>
            <consortium name="AG Swart"/>
            <person name="Singh M."/>
            <person name="Singh A."/>
            <person name="Seah K."/>
            <person name="Emmerich C."/>
        </authorList>
    </citation>
    <scope>NUCLEOTIDE SEQUENCE</scope>
    <source>
        <strain evidence="4">ATCC30299</strain>
    </source>
</reference>
<evidence type="ECO:0000256" key="3">
    <source>
        <dbReference type="PROSITE-ProRule" id="PRU00023"/>
    </source>
</evidence>
<dbReference type="InterPro" id="IPR002110">
    <property type="entry name" value="Ankyrin_rpt"/>
</dbReference>
<dbReference type="Pfam" id="PF13637">
    <property type="entry name" value="Ank_4"/>
    <property type="match status" value="1"/>
</dbReference>
<evidence type="ECO:0000313" key="4">
    <source>
        <dbReference type="EMBL" id="CAG9331736.1"/>
    </source>
</evidence>
<dbReference type="SUPFAM" id="SSF48403">
    <property type="entry name" value="Ankyrin repeat"/>
    <property type="match status" value="1"/>
</dbReference>
<evidence type="ECO:0000256" key="2">
    <source>
        <dbReference type="ARBA" id="ARBA00023043"/>
    </source>
</evidence>
<dbReference type="EMBL" id="CAJZBQ010000053">
    <property type="protein sequence ID" value="CAG9331736.1"/>
    <property type="molecule type" value="Genomic_DNA"/>
</dbReference>
<dbReference type="InterPro" id="IPR036770">
    <property type="entry name" value="Ankyrin_rpt-contain_sf"/>
</dbReference>
<dbReference type="Proteomes" id="UP001162131">
    <property type="component" value="Unassembled WGS sequence"/>
</dbReference>
<dbReference type="Gene3D" id="1.25.40.20">
    <property type="entry name" value="Ankyrin repeat-containing domain"/>
    <property type="match status" value="1"/>
</dbReference>
<evidence type="ECO:0000313" key="5">
    <source>
        <dbReference type="Proteomes" id="UP001162131"/>
    </source>
</evidence>
<proteinExistence type="predicted"/>
<accession>A0AAU9K2W6</accession>
<dbReference type="PROSITE" id="PS50297">
    <property type="entry name" value="ANK_REP_REGION"/>
    <property type="match status" value="2"/>
</dbReference>
<organism evidence="4 5">
    <name type="scientific">Blepharisma stoltei</name>
    <dbReference type="NCBI Taxonomy" id="1481888"/>
    <lineage>
        <taxon>Eukaryota</taxon>
        <taxon>Sar</taxon>
        <taxon>Alveolata</taxon>
        <taxon>Ciliophora</taxon>
        <taxon>Postciliodesmatophora</taxon>
        <taxon>Heterotrichea</taxon>
        <taxon>Heterotrichida</taxon>
        <taxon>Blepharismidae</taxon>
        <taxon>Blepharisma</taxon>
    </lineage>
</organism>
<name>A0AAU9K2W6_9CILI</name>